<dbReference type="SUPFAM" id="SSF56854">
    <property type="entry name" value="Bcl-2 inhibitors of programmed cell death"/>
    <property type="match status" value="1"/>
</dbReference>
<keyword evidence="4" id="KW-1133">Transmembrane helix</keyword>
<dbReference type="GeneID" id="105889048"/>
<dbReference type="OrthoDB" id="6020735at2759"/>
<keyword evidence="2" id="KW-0053">Apoptosis</keyword>
<dbReference type="PRINTS" id="PR01862">
    <property type="entry name" value="BCL2FAMILY"/>
</dbReference>
<dbReference type="PROSITE" id="PS50062">
    <property type="entry name" value="BCL2_FAMILY"/>
    <property type="match status" value="1"/>
</dbReference>
<gene>
    <name evidence="7" type="primary">zgc:153993</name>
</gene>
<dbReference type="GO" id="GO:0005741">
    <property type="term" value="C:mitochondrial outer membrane"/>
    <property type="evidence" value="ECO:0007669"/>
    <property type="project" value="TreeGrafter"/>
</dbReference>
<keyword evidence="6" id="KW-1185">Reference proteome</keyword>
<reference evidence="7" key="1">
    <citation type="submission" date="2025-08" db="UniProtKB">
        <authorList>
            <consortium name="RefSeq"/>
        </authorList>
    </citation>
    <scope>IDENTIFICATION</scope>
</reference>
<dbReference type="InterPro" id="IPR036834">
    <property type="entry name" value="Bcl-2-like_sf"/>
</dbReference>
<dbReference type="AlphaFoldDB" id="A0A6P3VFH4"/>
<dbReference type="GO" id="GO:0001836">
    <property type="term" value="P:release of cytochrome c from mitochondria"/>
    <property type="evidence" value="ECO:0007669"/>
    <property type="project" value="TreeGrafter"/>
</dbReference>
<evidence type="ECO:0000313" key="7">
    <source>
        <dbReference type="RefSeq" id="XP_012670259.1"/>
    </source>
</evidence>
<sequence>MAHSRKKAKKDEDDLRGATGGEDVIDDQIIEQGAVVLRGYVIQRIHTENPEVHVSHEILGGTPSEGDDPQVKEVVCQLLKIADDLNRNTELQHLINTVQANCAQDVFVTVARSIFSDGINWGRVVALFHLAYKLIHKALTQNRFEIIRHIISWVLQFIRENISAWIRQQGGWEGVIRSVSRWRTVSILFAAAFITAVVYWRRTH</sequence>
<dbReference type="RefSeq" id="XP_012670259.1">
    <property type="nucleotide sequence ID" value="XM_012814805.3"/>
</dbReference>
<proteinExistence type="inferred from homology"/>
<dbReference type="PANTHER" id="PTHR11256">
    <property type="entry name" value="BCL-2 RELATED"/>
    <property type="match status" value="1"/>
</dbReference>
<dbReference type="InterPro" id="IPR002475">
    <property type="entry name" value="Bcl2-like"/>
</dbReference>
<comment type="similarity">
    <text evidence="1">Belongs to the Bcl-2 family.</text>
</comment>
<evidence type="ECO:0000256" key="4">
    <source>
        <dbReference type="SAM" id="Phobius"/>
    </source>
</evidence>
<dbReference type="GO" id="GO:0015267">
    <property type="term" value="F:channel activity"/>
    <property type="evidence" value="ECO:0007669"/>
    <property type="project" value="TreeGrafter"/>
</dbReference>
<dbReference type="Gene3D" id="1.10.437.10">
    <property type="entry name" value="Blc2-like"/>
    <property type="match status" value="1"/>
</dbReference>
<organism evidence="6 7">
    <name type="scientific">Clupea harengus</name>
    <name type="common">Atlantic herring</name>
    <dbReference type="NCBI Taxonomy" id="7950"/>
    <lineage>
        <taxon>Eukaryota</taxon>
        <taxon>Metazoa</taxon>
        <taxon>Chordata</taxon>
        <taxon>Craniata</taxon>
        <taxon>Vertebrata</taxon>
        <taxon>Euteleostomi</taxon>
        <taxon>Actinopterygii</taxon>
        <taxon>Neopterygii</taxon>
        <taxon>Teleostei</taxon>
        <taxon>Clupei</taxon>
        <taxon>Clupeiformes</taxon>
        <taxon>Clupeoidei</taxon>
        <taxon>Clupeidae</taxon>
        <taxon>Clupea</taxon>
    </lineage>
</organism>
<feature type="region of interest" description="Disordered" evidence="3">
    <location>
        <begin position="1"/>
        <end position="20"/>
    </location>
</feature>
<evidence type="ECO:0000313" key="6">
    <source>
        <dbReference type="Proteomes" id="UP000515152"/>
    </source>
</evidence>
<dbReference type="GO" id="GO:0008630">
    <property type="term" value="P:intrinsic apoptotic signaling pathway in response to DNA damage"/>
    <property type="evidence" value="ECO:0007669"/>
    <property type="project" value="TreeGrafter"/>
</dbReference>
<evidence type="ECO:0000256" key="2">
    <source>
        <dbReference type="ARBA" id="ARBA00022703"/>
    </source>
</evidence>
<dbReference type="CDD" id="cd06845">
    <property type="entry name" value="Bcl-2_like"/>
    <property type="match status" value="1"/>
</dbReference>
<dbReference type="GO" id="GO:0042981">
    <property type="term" value="P:regulation of apoptotic process"/>
    <property type="evidence" value="ECO:0007669"/>
    <property type="project" value="InterPro"/>
</dbReference>
<evidence type="ECO:0000256" key="1">
    <source>
        <dbReference type="ARBA" id="ARBA00009458"/>
    </source>
</evidence>
<keyword evidence="4" id="KW-0812">Transmembrane</keyword>
<dbReference type="SMART" id="SM00337">
    <property type="entry name" value="BCL"/>
    <property type="match status" value="1"/>
</dbReference>
<dbReference type="GO" id="GO:0097192">
    <property type="term" value="P:extrinsic apoptotic signaling pathway in absence of ligand"/>
    <property type="evidence" value="ECO:0007669"/>
    <property type="project" value="TreeGrafter"/>
</dbReference>
<dbReference type="Pfam" id="PF00452">
    <property type="entry name" value="Bcl-2"/>
    <property type="match status" value="1"/>
</dbReference>
<dbReference type="InterPro" id="IPR046371">
    <property type="entry name" value="Bcl-2_BH1-3"/>
</dbReference>
<dbReference type="KEGG" id="char:105889048"/>
<feature type="domain" description="Bcl-2 Bcl-2 homology region 1-3" evidence="5">
    <location>
        <begin position="78"/>
        <end position="172"/>
    </location>
</feature>
<accession>A0A6P3VFH4</accession>
<protein>
    <submittedName>
        <fullName evidence="7">Apoptosis regulator BAX</fullName>
    </submittedName>
</protein>
<dbReference type="Proteomes" id="UP000515152">
    <property type="component" value="Chromosome 6"/>
</dbReference>
<evidence type="ECO:0000256" key="3">
    <source>
        <dbReference type="SAM" id="MobiDB-lite"/>
    </source>
</evidence>
<evidence type="ECO:0000259" key="5">
    <source>
        <dbReference type="SMART" id="SM00337"/>
    </source>
</evidence>
<dbReference type="PANTHER" id="PTHR11256:SF10">
    <property type="entry name" value="BCL-2-RELATED PROTEIN A1"/>
    <property type="match status" value="1"/>
</dbReference>
<feature type="transmembrane region" description="Helical" evidence="4">
    <location>
        <begin position="182"/>
        <end position="200"/>
    </location>
</feature>
<dbReference type="InterPro" id="IPR026298">
    <property type="entry name" value="Bcl-2_fam"/>
</dbReference>
<name>A0A6P3VFH4_CLUHA</name>
<dbReference type="GO" id="GO:0008053">
    <property type="term" value="P:mitochondrial fusion"/>
    <property type="evidence" value="ECO:0007669"/>
    <property type="project" value="TreeGrafter"/>
</dbReference>
<dbReference type="GO" id="GO:0051400">
    <property type="term" value="F:BH domain binding"/>
    <property type="evidence" value="ECO:0007669"/>
    <property type="project" value="TreeGrafter"/>
</dbReference>
<keyword evidence="4" id="KW-0472">Membrane</keyword>